<reference evidence="2" key="2">
    <citation type="journal article" date="2013" name="PLoS Genet.">
        <title>Comparative genome structure, secondary metabolite, and effector coding capacity across Cochliobolus pathogens.</title>
        <authorList>
            <person name="Condon B.J."/>
            <person name="Leng Y."/>
            <person name="Wu D."/>
            <person name="Bushley K.E."/>
            <person name="Ohm R.A."/>
            <person name="Otillar R."/>
            <person name="Martin J."/>
            <person name="Schackwitz W."/>
            <person name="Grimwood J."/>
            <person name="MohdZainudin N."/>
            <person name="Xue C."/>
            <person name="Wang R."/>
            <person name="Manning V.A."/>
            <person name="Dhillon B."/>
            <person name="Tu Z.J."/>
            <person name="Steffenson B.J."/>
            <person name="Salamov A."/>
            <person name="Sun H."/>
            <person name="Lowry S."/>
            <person name="LaButti K."/>
            <person name="Han J."/>
            <person name="Copeland A."/>
            <person name="Lindquist E."/>
            <person name="Barry K."/>
            <person name="Schmutz J."/>
            <person name="Baker S.E."/>
            <person name="Ciuffetti L.M."/>
            <person name="Grigoriev I.V."/>
            <person name="Zhong S."/>
            <person name="Turgeon B.G."/>
        </authorList>
    </citation>
    <scope>NUCLEOTIDE SEQUENCE [LARGE SCALE GENOMIC DNA]</scope>
    <source>
        <strain evidence="2">C5 / ATCC 48332 / race O</strain>
    </source>
</reference>
<dbReference type="HOGENOM" id="CLU_2263487_0_0_1"/>
<accession>M2TUC2</accession>
<protein>
    <submittedName>
        <fullName evidence="1">Uncharacterized protein</fullName>
    </submittedName>
</protein>
<organism evidence="1 2">
    <name type="scientific">Cochliobolus heterostrophus (strain C5 / ATCC 48332 / race O)</name>
    <name type="common">Southern corn leaf blight fungus</name>
    <name type="synonym">Bipolaris maydis</name>
    <dbReference type="NCBI Taxonomy" id="701091"/>
    <lineage>
        <taxon>Eukaryota</taxon>
        <taxon>Fungi</taxon>
        <taxon>Dikarya</taxon>
        <taxon>Ascomycota</taxon>
        <taxon>Pezizomycotina</taxon>
        <taxon>Dothideomycetes</taxon>
        <taxon>Pleosporomycetidae</taxon>
        <taxon>Pleosporales</taxon>
        <taxon>Pleosporineae</taxon>
        <taxon>Pleosporaceae</taxon>
        <taxon>Bipolaris</taxon>
    </lineage>
</organism>
<sequence length="103" mass="10988">MKTPIFANKPERRKIEISIAQTQTTEAPQNDCAVNFPRARLPAPIHYSSLGLIIPTATMPALTQSRSLSARLAAAPDSCSTPGHGESEVLGYGFVLAPHSICT</sequence>
<evidence type="ECO:0000313" key="1">
    <source>
        <dbReference type="EMBL" id="EMD85331.1"/>
    </source>
</evidence>
<reference evidence="1 2" key="1">
    <citation type="journal article" date="2012" name="PLoS Pathog.">
        <title>Diverse lifestyles and strategies of plant pathogenesis encoded in the genomes of eighteen Dothideomycetes fungi.</title>
        <authorList>
            <person name="Ohm R.A."/>
            <person name="Feau N."/>
            <person name="Henrissat B."/>
            <person name="Schoch C.L."/>
            <person name="Horwitz B.A."/>
            <person name="Barry K.W."/>
            <person name="Condon B.J."/>
            <person name="Copeland A.C."/>
            <person name="Dhillon B."/>
            <person name="Glaser F."/>
            <person name="Hesse C.N."/>
            <person name="Kosti I."/>
            <person name="LaButti K."/>
            <person name="Lindquist E.A."/>
            <person name="Lucas S."/>
            <person name="Salamov A.A."/>
            <person name="Bradshaw R.E."/>
            <person name="Ciuffetti L."/>
            <person name="Hamelin R.C."/>
            <person name="Kema G.H.J."/>
            <person name="Lawrence C."/>
            <person name="Scott J.A."/>
            <person name="Spatafora J.W."/>
            <person name="Turgeon B.G."/>
            <person name="de Wit P.J.G.M."/>
            <person name="Zhong S."/>
            <person name="Goodwin S.B."/>
            <person name="Grigoriev I.V."/>
        </authorList>
    </citation>
    <scope>NUCLEOTIDE SEQUENCE [LARGE SCALE GENOMIC DNA]</scope>
    <source>
        <strain evidence="2">C5 / ATCC 48332 / race O</strain>
    </source>
</reference>
<dbReference type="EMBL" id="KB445590">
    <property type="protein sequence ID" value="EMD85331.1"/>
    <property type="molecule type" value="Genomic_DNA"/>
</dbReference>
<keyword evidence="2" id="KW-1185">Reference proteome</keyword>
<evidence type="ECO:0000313" key="2">
    <source>
        <dbReference type="Proteomes" id="UP000016936"/>
    </source>
</evidence>
<dbReference type="Proteomes" id="UP000016936">
    <property type="component" value="Unassembled WGS sequence"/>
</dbReference>
<proteinExistence type="predicted"/>
<dbReference type="AlphaFoldDB" id="M2TUC2"/>
<name>M2TUC2_COCH5</name>
<gene>
    <name evidence="1" type="ORF">COCHEDRAFT_1024548</name>
</gene>